<evidence type="ECO:0000313" key="2">
    <source>
        <dbReference type="EMBL" id="TYO98748.1"/>
    </source>
</evidence>
<keyword evidence="3" id="KW-1185">Reference proteome</keyword>
<feature type="domain" description="AAA" evidence="1">
    <location>
        <begin position="5"/>
        <end position="156"/>
    </location>
</feature>
<dbReference type="EMBL" id="VNIB01000005">
    <property type="protein sequence ID" value="TYO98748.1"/>
    <property type="molecule type" value="Genomic_DNA"/>
</dbReference>
<protein>
    <submittedName>
        <fullName evidence="2">Cellulose biosynthesis protein BcsQ</fullName>
    </submittedName>
</protein>
<reference evidence="2 3" key="1">
    <citation type="submission" date="2019-07" db="EMBL/GenBank/DDBJ databases">
        <title>Genomic Encyclopedia of Type Strains, Phase IV (KMG-IV): sequencing the most valuable type-strain genomes for metagenomic binning, comparative biology and taxonomic classification.</title>
        <authorList>
            <person name="Goeker M."/>
        </authorList>
    </citation>
    <scope>NUCLEOTIDE SEQUENCE [LARGE SCALE GENOMIC DNA]</scope>
    <source>
        <strain evidence="2 3">SS015</strain>
    </source>
</reference>
<dbReference type="PANTHER" id="PTHR13696:SF52">
    <property type="entry name" value="PARA FAMILY PROTEIN CT_582"/>
    <property type="match status" value="1"/>
</dbReference>
<dbReference type="InterPro" id="IPR050678">
    <property type="entry name" value="DNA_Partitioning_ATPase"/>
</dbReference>
<dbReference type="SUPFAM" id="SSF52540">
    <property type="entry name" value="P-loop containing nucleoside triphosphate hydrolases"/>
    <property type="match status" value="1"/>
</dbReference>
<accession>A0A5D3WK69</accession>
<sequence length="455" mass="51657">MQPYVVTIASEKGGVGKTTLATNLAIYLKALREDLAVTLFSFDNHFSVDQMFRIGSEKPRGTVFDLLLGRPLPELVATGEFGVQYIPSSLRLPELRPRLRDPSLLASLLGRSGLGGILIIDTRPDLDEFTANALFAADRVIVPVKDTPSLENTRRLYRFFEHHDLPKQALRILPCLVDSRIRYQDGPFENPYQLLKAYALNRGYRCMEGFIAKSPKVESLNTNPEGKVYPVLTHGRGTEVHLQLAHLARQVILDADACEDRRLDSWLRQEQDEIRRRQLEHRQRLERVAFRCLACGKALPTAGLEAFYLENSDGRLAGFVESPCLTDLVFSSVYRNRQGDADSGLRDMFLESALRSYFVLSGPEPDRLVFHRFDEDGRILSSKTLTTGGGFFGRSRPPLTQFWERLRDRLGDDDFLLLRRGVPGQAEDLLANRPYRDFCRTRQLVSMQLSSRAHD</sequence>
<dbReference type="AlphaFoldDB" id="A0A5D3WK69"/>
<dbReference type="OrthoDB" id="5390139at2"/>
<organism evidence="2 3">
    <name type="scientific">Geothermobacter ehrlichii</name>
    <dbReference type="NCBI Taxonomy" id="213224"/>
    <lineage>
        <taxon>Bacteria</taxon>
        <taxon>Pseudomonadati</taxon>
        <taxon>Thermodesulfobacteriota</taxon>
        <taxon>Desulfuromonadia</taxon>
        <taxon>Desulfuromonadales</taxon>
        <taxon>Geothermobacteraceae</taxon>
        <taxon>Geothermobacter</taxon>
    </lineage>
</organism>
<dbReference type="InterPro" id="IPR027417">
    <property type="entry name" value="P-loop_NTPase"/>
</dbReference>
<dbReference type="CDD" id="cd02042">
    <property type="entry name" value="ParAB_family"/>
    <property type="match status" value="1"/>
</dbReference>
<evidence type="ECO:0000259" key="1">
    <source>
        <dbReference type="Pfam" id="PF13614"/>
    </source>
</evidence>
<dbReference type="PANTHER" id="PTHR13696">
    <property type="entry name" value="P-LOOP CONTAINING NUCLEOSIDE TRIPHOSPHATE HYDROLASE"/>
    <property type="match status" value="1"/>
</dbReference>
<dbReference type="Pfam" id="PF13614">
    <property type="entry name" value="AAA_31"/>
    <property type="match status" value="1"/>
</dbReference>
<gene>
    <name evidence="2" type="ORF">EDC39_105117</name>
</gene>
<dbReference type="Proteomes" id="UP000324159">
    <property type="component" value="Unassembled WGS sequence"/>
</dbReference>
<dbReference type="InterPro" id="IPR025669">
    <property type="entry name" value="AAA_dom"/>
</dbReference>
<comment type="caution">
    <text evidence="2">The sequence shown here is derived from an EMBL/GenBank/DDBJ whole genome shotgun (WGS) entry which is preliminary data.</text>
</comment>
<name>A0A5D3WK69_9BACT</name>
<dbReference type="RefSeq" id="WP_148895685.1">
    <property type="nucleotide sequence ID" value="NZ_VNIB01000005.1"/>
</dbReference>
<dbReference type="Gene3D" id="3.40.50.300">
    <property type="entry name" value="P-loop containing nucleotide triphosphate hydrolases"/>
    <property type="match status" value="1"/>
</dbReference>
<evidence type="ECO:0000313" key="3">
    <source>
        <dbReference type="Proteomes" id="UP000324159"/>
    </source>
</evidence>
<proteinExistence type="predicted"/>